<dbReference type="EMBL" id="BSOH01000005">
    <property type="protein sequence ID" value="GLR16279.1"/>
    <property type="molecule type" value="Genomic_DNA"/>
</dbReference>
<dbReference type="SMART" id="SM00382">
    <property type="entry name" value="AAA"/>
    <property type="match status" value="1"/>
</dbReference>
<dbReference type="Gene3D" id="3.40.50.300">
    <property type="entry name" value="P-loop containing nucleotide triphosphate hydrolases"/>
    <property type="match status" value="1"/>
</dbReference>
<evidence type="ECO:0000313" key="4">
    <source>
        <dbReference type="EMBL" id="GLR16279.1"/>
    </source>
</evidence>
<dbReference type="Proteomes" id="UP001156666">
    <property type="component" value="Unassembled WGS sequence"/>
</dbReference>
<evidence type="ECO:0000256" key="2">
    <source>
        <dbReference type="ARBA" id="ARBA00022840"/>
    </source>
</evidence>
<proteinExistence type="predicted"/>
<dbReference type="InterPro" id="IPR003439">
    <property type="entry name" value="ABC_transporter-like_ATP-bd"/>
</dbReference>
<keyword evidence="5" id="KW-1185">Reference proteome</keyword>
<keyword evidence="1" id="KW-0547">Nucleotide-binding</keyword>
<dbReference type="GO" id="GO:0016887">
    <property type="term" value="F:ATP hydrolysis activity"/>
    <property type="evidence" value="ECO:0007669"/>
    <property type="project" value="InterPro"/>
</dbReference>
<dbReference type="InterPro" id="IPR003593">
    <property type="entry name" value="AAA+_ATPase"/>
</dbReference>
<name>A0AA37SMZ2_9BACT</name>
<comment type="caution">
    <text evidence="4">The sequence shown here is derived from an EMBL/GenBank/DDBJ whole genome shotgun (WGS) entry which is preliminary data.</text>
</comment>
<dbReference type="RefSeq" id="WP_235293080.1">
    <property type="nucleotide sequence ID" value="NZ_BSOH01000005.1"/>
</dbReference>
<dbReference type="AlphaFoldDB" id="A0AA37SMZ2"/>
<dbReference type="SUPFAM" id="SSF52540">
    <property type="entry name" value="P-loop containing nucleoside triphosphate hydrolases"/>
    <property type="match status" value="1"/>
</dbReference>
<evidence type="ECO:0000256" key="1">
    <source>
        <dbReference type="ARBA" id="ARBA00022741"/>
    </source>
</evidence>
<protein>
    <submittedName>
        <fullName evidence="4">ABC transporter ATP-binding protein</fullName>
    </submittedName>
</protein>
<sequence length="287" mass="32319">MISIKNLTFKYSKTKELFKDLNLELEAGKICGLLGKNGAGKTTLLRNMTGLLFPTHGSVYVLGQDVSKRNPEIAKEIFYVQEEYELPAMSIDLYAKIYAPFYDRFDISNFKDLLEKFEVDYSMKTQNLSYGQKKKVQIAFALSTGVKLLIMDEPTNGLDIPSKAQFRKVVISSLREDQSIVISSHQVRDLSNLLDRVVIVEDGSVVLNEDVYDISSALLFRQIQGSNVPENALYHEMIPGGFLVVQPNEGVEQSQIDLEALFNAVVTSKDKVKSIFKNQNMNKDAQL</sequence>
<dbReference type="CDD" id="cd03230">
    <property type="entry name" value="ABC_DR_subfamily_A"/>
    <property type="match status" value="1"/>
</dbReference>
<dbReference type="PANTHER" id="PTHR43158:SF10">
    <property type="entry name" value="ABC TRANSPORTER ATP-BINDING PROTEIN YTRB"/>
    <property type="match status" value="1"/>
</dbReference>
<evidence type="ECO:0000313" key="5">
    <source>
        <dbReference type="Proteomes" id="UP001156666"/>
    </source>
</evidence>
<dbReference type="PROSITE" id="PS50893">
    <property type="entry name" value="ABC_TRANSPORTER_2"/>
    <property type="match status" value="1"/>
</dbReference>
<dbReference type="GO" id="GO:0005524">
    <property type="term" value="F:ATP binding"/>
    <property type="evidence" value="ECO:0007669"/>
    <property type="project" value="UniProtKB-KW"/>
</dbReference>
<dbReference type="InterPro" id="IPR027417">
    <property type="entry name" value="P-loop_NTPase"/>
</dbReference>
<organism evidence="4 5">
    <name type="scientific">Portibacter lacus</name>
    <dbReference type="NCBI Taxonomy" id="1099794"/>
    <lineage>
        <taxon>Bacteria</taxon>
        <taxon>Pseudomonadati</taxon>
        <taxon>Bacteroidota</taxon>
        <taxon>Saprospiria</taxon>
        <taxon>Saprospirales</taxon>
        <taxon>Haliscomenobacteraceae</taxon>
        <taxon>Portibacter</taxon>
    </lineage>
</organism>
<reference evidence="4" key="2">
    <citation type="submission" date="2023-01" db="EMBL/GenBank/DDBJ databases">
        <title>Draft genome sequence of Portibacter lacus strain NBRC 108769.</title>
        <authorList>
            <person name="Sun Q."/>
            <person name="Mori K."/>
        </authorList>
    </citation>
    <scope>NUCLEOTIDE SEQUENCE</scope>
    <source>
        <strain evidence="4">NBRC 108769</strain>
    </source>
</reference>
<gene>
    <name evidence="4" type="ORF">GCM10007940_08940</name>
</gene>
<accession>A0AA37SMZ2</accession>
<dbReference type="PANTHER" id="PTHR43158">
    <property type="entry name" value="SKFA PEPTIDE EXPORT ATP-BINDING PROTEIN SKFE"/>
    <property type="match status" value="1"/>
</dbReference>
<feature type="domain" description="ABC transporter" evidence="3">
    <location>
        <begin position="2"/>
        <end position="227"/>
    </location>
</feature>
<reference evidence="4" key="1">
    <citation type="journal article" date="2014" name="Int. J. Syst. Evol. Microbiol.">
        <title>Complete genome sequence of Corynebacterium casei LMG S-19264T (=DSM 44701T), isolated from a smear-ripened cheese.</title>
        <authorList>
            <consortium name="US DOE Joint Genome Institute (JGI-PGF)"/>
            <person name="Walter F."/>
            <person name="Albersmeier A."/>
            <person name="Kalinowski J."/>
            <person name="Ruckert C."/>
        </authorList>
    </citation>
    <scope>NUCLEOTIDE SEQUENCE</scope>
    <source>
        <strain evidence="4">NBRC 108769</strain>
    </source>
</reference>
<evidence type="ECO:0000259" key="3">
    <source>
        <dbReference type="PROSITE" id="PS50893"/>
    </source>
</evidence>
<keyword evidence="2 4" id="KW-0067">ATP-binding</keyword>
<dbReference type="Pfam" id="PF00005">
    <property type="entry name" value="ABC_tran"/>
    <property type="match status" value="1"/>
</dbReference>